<keyword evidence="2" id="KW-0479">Metal-binding</keyword>
<evidence type="ECO:0000256" key="1">
    <source>
        <dbReference type="ARBA" id="ARBA00022691"/>
    </source>
</evidence>
<dbReference type="KEGG" id="pmf:P9303_13341"/>
<dbReference type="CDD" id="cd01335">
    <property type="entry name" value="Radical_SAM"/>
    <property type="match status" value="1"/>
</dbReference>
<evidence type="ECO:0000259" key="6">
    <source>
        <dbReference type="Pfam" id="PF12345"/>
    </source>
</evidence>
<dbReference type="STRING" id="59922.P9303_13341"/>
<dbReference type="Gene3D" id="3.20.20.70">
    <property type="entry name" value="Aldolase class I"/>
    <property type="match status" value="1"/>
</dbReference>
<dbReference type="PANTHER" id="PTHR43728">
    <property type="entry name" value="SLR0304 PROTEIN"/>
    <property type="match status" value="1"/>
</dbReference>
<dbReference type="SFLD" id="SFLDS00029">
    <property type="entry name" value="Radical_SAM"/>
    <property type="match status" value="1"/>
</dbReference>
<dbReference type="Pfam" id="PF04055">
    <property type="entry name" value="Radical_SAM"/>
    <property type="match status" value="1"/>
</dbReference>
<dbReference type="InterPro" id="IPR013785">
    <property type="entry name" value="Aldolase_TIM"/>
</dbReference>
<dbReference type="SUPFAM" id="SSF102114">
    <property type="entry name" value="Radical SAM enzymes"/>
    <property type="match status" value="1"/>
</dbReference>
<dbReference type="Proteomes" id="UP000002274">
    <property type="component" value="Chromosome"/>
</dbReference>
<evidence type="ECO:0000313" key="8">
    <source>
        <dbReference type="Proteomes" id="UP000002274"/>
    </source>
</evidence>
<dbReference type="EMBL" id="CP000554">
    <property type="protein sequence ID" value="ABM78081.1"/>
    <property type="molecule type" value="Genomic_DNA"/>
</dbReference>
<feature type="domain" description="Radical SAM core" evidence="5">
    <location>
        <begin position="33"/>
        <end position="169"/>
    </location>
</feature>
<name>A2C9C1_PROM3</name>
<dbReference type="InterPro" id="IPR007197">
    <property type="entry name" value="rSAM"/>
</dbReference>
<evidence type="ECO:0000256" key="3">
    <source>
        <dbReference type="ARBA" id="ARBA00023004"/>
    </source>
</evidence>
<sequence length="332" mass="36937">MISVLPSHDTSATAFRSEVFPELHRDNLRTLQVNLGYRCNQSCAHCHVNAGPTRLEMMDPQTMALIPKVLDQYQLECLDLTGGAPELHPGFKDLVIQASCLGVEVIDRCNLTILTEPGQHDLAAFLAKHRVTVVASLPCYEAENVDQQRGKGVFERSLIGLRQLNQLGYGQNDEQLILNLIFNPQGPQLPLPQAQLEEAYRKELKKRYGIEFTRLFTIANMPIQRFATQLTMSGQRESYQQLLEGAHNPDNLKTVMCRSLISVNWQGQLFDCDFNQQLSLHPKGPVHHLRDLLDVEVQWPGQPITVGPHCFGCTAGNGSSCGGALQSEGEIG</sequence>
<dbReference type="BioCyc" id="PMAR59922:G1G80-1151-MONOMER"/>
<accession>A2C9C1</accession>
<dbReference type="Pfam" id="PF12345">
    <property type="entry name" value="DUF3641"/>
    <property type="match status" value="1"/>
</dbReference>
<dbReference type="InterPro" id="IPR024521">
    <property type="entry name" value="ArsS-like_C"/>
</dbReference>
<feature type="domain" description="Arsenosugar biosynthesis radical SAM protein ArsS-like C-terminal" evidence="6">
    <location>
        <begin position="189"/>
        <end position="324"/>
    </location>
</feature>
<dbReference type="RefSeq" id="WP_011825979.1">
    <property type="nucleotide sequence ID" value="NC_008820.1"/>
</dbReference>
<dbReference type="GO" id="GO:0003824">
    <property type="term" value="F:catalytic activity"/>
    <property type="evidence" value="ECO:0007669"/>
    <property type="project" value="InterPro"/>
</dbReference>
<dbReference type="PANTHER" id="PTHR43728:SF1">
    <property type="entry name" value="FE-S OXIDOREDUCTASE"/>
    <property type="match status" value="1"/>
</dbReference>
<gene>
    <name evidence="7" type="ordered locus">P9303_13341</name>
</gene>
<proteinExistence type="predicted"/>
<evidence type="ECO:0000259" key="5">
    <source>
        <dbReference type="Pfam" id="PF04055"/>
    </source>
</evidence>
<keyword evidence="1" id="KW-0949">S-adenosyl-L-methionine</keyword>
<dbReference type="HOGENOM" id="CLU_050695_0_0_3"/>
<evidence type="ECO:0000256" key="2">
    <source>
        <dbReference type="ARBA" id="ARBA00022723"/>
    </source>
</evidence>
<keyword evidence="3" id="KW-0408">Iron</keyword>
<evidence type="ECO:0000256" key="4">
    <source>
        <dbReference type="ARBA" id="ARBA00023014"/>
    </source>
</evidence>
<dbReference type="NCBIfam" id="TIGR04167">
    <property type="entry name" value="rSAM_SeCys"/>
    <property type="match status" value="1"/>
</dbReference>
<dbReference type="AlphaFoldDB" id="A2C9C1"/>
<reference evidence="7 8" key="1">
    <citation type="journal article" date="2007" name="PLoS Genet.">
        <title>Patterns and implications of gene gain and loss in the evolution of Prochlorococcus.</title>
        <authorList>
            <person name="Kettler G.C."/>
            <person name="Martiny A.C."/>
            <person name="Huang K."/>
            <person name="Zucker J."/>
            <person name="Coleman M.L."/>
            <person name="Rodrigue S."/>
            <person name="Chen F."/>
            <person name="Lapidus A."/>
            <person name="Ferriera S."/>
            <person name="Johnson J."/>
            <person name="Steglich C."/>
            <person name="Church G.M."/>
            <person name="Richardson P."/>
            <person name="Chisholm S.W."/>
        </authorList>
    </citation>
    <scope>NUCLEOTIDE SEQUENCE [LARGE SCALE GENOMIC DNA]</scope>
    <source>
        <strain evidence="7 8">MIT 9303</strain>
    </source>
</reference>
<dbReference type="InterPro" id="IPR058240">
    <property type="entry name" value="rSAM_sf"/>
</dbReference>
<dbReference type="InterPro" id="IPR026351">
    <property type="entry name" value="rSAM_ArsS-like"/>
</dbReference>
<dbReference type="SFLD" id="SFLDG01067">
    <property type="entry name" value="SPASM/twitch_domain_containing"/>
    <property type="match status" value="1"/>
</dbReference>
<protein>
    <submittedName>
        <fullName evidence="7">Predicted Fe-S oxidoreductase</fullName>
    </submittedName>
</protein>
<dbReference type="GO" id="GO:0046872">
    <property type="term" value="F:metal ion binding"/>
    <property type="evidence" value="ECO:0007669"/>
    <property type="project" value="UniProtKB-KW"/>
</dbReference>
<organism evidence="7 8">
    <name type="scientific">Prochlorococcus marinus (strain MIT 9303)</name>
    <dbReference type="NCBI Taxonomy" id="59922"/>
    <lineage>
        <taxon>Bacteria</taxon>
        <taxon>Bacillati</taxon>
        <taxon>Cyanobacteriota</taxon>
        <taxon>Cyanophyceae</taxon>
        <taxon>Synechococcales</taxon>
        <taxon>Prochlorococcaceae</taxon>
        <taxon>Prochlorococcus</taxon>
    </lineage>
</organism>
<keyword evidence="4" id="KW-0411">Iron-sulfur</keyword>
<dbReference type="GO" id="GO:0051536">
    <property type="term" value="F:iron-sulfur cluster binding"/>
    <property type="evidence" value="ECO:0007669"/>
    <property type="project" value="UniProtKB-KW"/>
</dbReference>
<evidence type="ECO:0000313" key="7">
    <source>
        <dbReference type="EMBL" id="ABM78081.1"/>
    </source>
</evidence>